<gene>
    <name evidence="1" type="ORF">ACH5RR_028129</name>
</gene>
<evidence type="ECO:0000313" key="1">
    <source>
        <dbReference type="EMBL" id="KAL3508728.1"/>
    </source>
</evidence>
<protein>
    <submittedName>
        <fullName evidence="1">Uncharacterized protein</fullName>
    </submittedName>
</protein>
<proteinExistence type="predicted"/>
<sequence>MARSGAAGSICGPHGKLSKTVRLKNNSGLIDKWNFIDEVDHGEYSVRRTEQGDEEEIDRDRAMNGRSYVIDNQLLILKRTGTSRFTRLLKKLGKRLVEYSNTYTTSLFHQGEARKGSTSGSCCGVVEHGEKSCAERRANFERKKSEQYVVWMRAGVPKVVEGERSNHKDEEEDCCEDIENSASDRSKNRIGVGGVSRDSFGNLLASWAIPMEWNDDAAMLEALAIRRPYRDLCSV</sequence>
<reference evidence="1 2" key="1">
    <citation type="submission" date="2024-11" db="EMBL/GenBank/DDBJ databases">
        <title>A near-complete genome assembly of Cinchona calisaya.</title>
        <authorList>
            <person name="Lian D.C."/>
            <person name="Zhao X.W."/>
            <person name="Wei L."/>
        </authorList>
    </citation>
    <scope>NUCLEOTIDE SEQUENCE [LARGE SCALE GENOMIC DNA]</scope>
    <source>
        <tissue evidence="1">Nenye</tissue>
    </source>
</reference>
<name>A0ABD2YT71_9GENT</name>
<dbReference type="AlphaFoldDB" id="A0ABD2YT71"/>
<comment type="caution">
    <text evidence="1">The sequence shown here is derived from an EMBL/GenBank/DDBJ whole genome shotgun (WGS) entry which is preliminary data.</text>
</comment>
<accession>A0ABD2YT71</accession>
<keyword evidence="2" id="KW-1185">Reference proteome</keyword>
<organism evidence="1 2">
    <name type="scientific">Cinchona calisaya</name>
    <dbReference type="NCBI Taxonomy" id="153742"/>
    <lineage>
        <taxon>Eukaryota</taxon>
        <taxon>Viridiplantae</taxon>
        <taxon>Streptophyta</taxon>
        <taxon>Embryophyta</taxon>
        <taxon>Tracheophyta</taxon>
        <taxon>Spermatophyta</taxon>
        <taxon>Magnoliopsida</taxon>
        <taxon>eudicotyledons</taxon>
        <taxon>Gunneridae</taxon>
        <taxon>Pentapetalae</taxon>
        <taxon>asterids</taxon>
        <taxon>lamiids</taxon>
        <taxon>Gentianales</taxon>
        <taxon>Rubiaceae</taxon>
        <taxon>Cinchonoideae</taxon>
        <taxon>Cinchoneae</taxon>
        <taxon>Cinchona</taxon>
    </lineage>
</organism>
<dbReference type="Proteomes" id="UP001630127">
    <property type="component" value="Unassembled WGS sequence"/>
</dbReference>
<evidence type="ECO:0000313" key="2">
    <source>
        <dbReference type="Proteomes" id="UP001630127"/>
    </source>
</evidence>
<dbReference type="EMBL" id="JBJUIK010000012">
    <property type="protein sequence ID" value="KAL3508728.1"/>
    <property type="molecule type" value="Genomic_DNA"/>
</dbReference>